<dbReference type="EMBL" id="CAAKMV010000137">
    <property type="protein sequence ID" value="VIO59165.1"/>
    <property type="molecule type" value="Genomic_DNA"/>
</dbReference>
<dbReference type="Proteomes" id="UP000746612">
    <property type="component" value="Unassembled WGS sequence"/>
</dbReference>
<name>A0A4E9DZ46_GIBZA</name>
<dbReference type="EMBL" id="CAJPIJ010000078">
    <property type="protein sequence ID" value="CAG1969080.1"/>
    <property type="molecule type" value="Genomic_DNA"/>
</dbReference>
<protein>
    <submittedName>
        <fullName evidence="2">Uncharacterized protein</fullName>
    </submittedName>
</protein>
<reference evidence="2" key="1">
    <citation type="submission" date="2019-04" db="EMBL/GenBank/DDBJ databases">
        <authorList>
            <person name="Melise S."/>
            <person name="Noan J."/>
            <person name="Okalmin O."/>
        </authorList>
    </citation>
    <scope>NUCLEOTIDE SEQUENCE</scope>
    <source>
        <strain evidence="2">FN9</strain>
    </source>
</reference>
<dbReference type="AlphaFoldDB" id="A0A4E9DZ46"/>
<accession>A0A4E9DZ46</accession>
<gene>
    <name evidence="2" type="ORF">FUG_LOCUS331746</name>
    <name evidence="1" type="ORF">MDCFG202_LOCUS63628</name>
</gene>
<sequence>MTAGGRSMAPSHGVIRLMEHQSTSVCVKFGIPVYLDYMILIEACRVVSGAQSEKGETNSAGKQECEARLAPPTITQFKGEEEQGRENTAFDRTIQKLDWFRWTLFSKPSPKQKDGLLSDSLDRVSARRSELHCNCKPHYQRCQPPSYKLGLPKSLIVTPSSTNINTSSTDEALLRILSFSFLFSTLMSTS</sequence>
<reference evidence="1" key="2">
    <citation type="submission" date="2021-03" db="EMBL/GenBank/DDBJ databases">
        <authorList>
            <person name="Alouane T."/>
            <person name="Langin T."/>
            <person name="Bonhomme L."/>
        </authorList>
    </citation>
    <scope>NUCLEOTIDE SEQUENCE</scope>
    <source>
        <strain evidence="1">MDC_Fg202</strain>
    </source>
</reference>
<organism evidence="2">
    <name type="scientific">Gibberella zeae</name>
    <name type="common">Wheat head blight fungus</name>
    <name type="synonym">Fusarium graminearum</name>
    <dbReference type="NCBI Taxonomy" id="5518"/>
    <lineage>
        <taxon>Eukaryota</taxon>
        <taxon>Fungi</taxon>
        <taxon>Dikarya</taxon>
        <taxon>Ascomycota</taxon>
        <taxon>Pezizomycotina</taxon>
        <taxon>Sordariomycetes</taxon>
        <taxon>Hypocreomycetidae</taxon>
        <taxon>Hypocreales</taxon>
        <taxon>Nectriaceae</taxon>
        <taxon>Fusarium</taxon>
    </lineage>
</organism>
<evidence type="ECO:0000313" key="1">
    <source>
        <dbReference type="EMBL" id="CAG1969080.1"/>
    </source>
</evidence>
<evidence type="ECO:0000313" key="2">
    <source>
        <dbReference type="EMBL" id="VIO59165.1"/>
    </source>
</evidence>
<proteinExistence type="predicted"/>